<proteinExistence type="predicted"/>
<organism evidence="1 3">
    <name type="scientific">Archangium gephyra</name>
    <dbReference type="NCBI Taxonomy" id="48"/>
    <lineage>
        <taxon>Bacteria</taxon>
        <taxon>Pseudomonadati</taxon>
        <taxon>Myxococcota</taxon>
        <taxon>Myxococcia</taxon>
        <taxon>Myxococcales</taxon>
        <taxon>Cystobacterineae</taxon>
        <taxon>Archangiaceae</taxon>
        <taxon>Archangium</taxon>
    </lineage>
</organism>
<name>A0AAC8TFH4_9BACT</name>
<dbReference type="EMBL" id="QUMU01000016">
    <property type="protein sequence ID" value="REG23745.1"/>
    <property type="molecule type" value="Genomic_DNA"/>
</dbReference>
<protein>
    <submittedName>
        <fullName evidence="2">Uncharacterized protein (TIGR02265 family)</fullName>
    </submittedName>
</protein>
<dbReference type="NCBIfam" id="TIGR02265">
    <property type="entry name" value="Mxa_TIGR02265"/>
    <property type="match status" value="1"/>
</dbReference>
<dbReference type="InterPro" id="IPR011751">
    <property type="entry name" value="Mxa_paralog_2265"/>
</dbReference>
<dbReference type="EMBL" id="CP011509">
    <property type="protein sequence ID" value="AKJ03973.1"/>
    <property type="molecule type" value="Genomic_DNA"/>
</dbReference>
<gene>
    <name evidence="1" type="ORF">AA314_05599</name>
    <name evidence="2" type="ORF">ATI61_116217</name>
</gene>
<sequence>MLKNERLVFDQTVEGLFVRGIGPKITPALKLQLKQAGLDLDKRLMPAYPVEVWERCVGLAARSLHPDKSEAEGFRLLGERHIEGYSETMLGRAIFGVLRLMNPKRRLSRVRQNFRAGNNYQEALITDLGPSEVDLWLNERGLLRHFKHGIVQGSARGAGDLNMKAVLRHFDDEGVTFRITWTETKP</sequence>
<dbReference type="RefSeq" id="WP_047857890.1">
    <property type="nucleotide sequence ID" value="NZ_CP011509.1"/>
</dbReference>
<accession>A0AAC8TFH4</accession>
<dbReference type="Pfam" id="PF09536">
    <property type="entry name" value="DUF2378"/>
    <property type="match status" value="1"/>
</dbReference>
<dbReference type="Proteomes" id="UP000035579">
    <property type="component" value="Chromosome"/>
</dbReference>
<dbReference type="AlphaFoldDB" id="A0AAC8TFH4"/>
<keyword evidence="4" id="KW-1185">Reference proteome</keyword>
<reference evidence="2 4" key="2">
    <citation type="submission" date="2018-08" db="EMBL/GenBank/DDBJ databases">
        <title>Genomic Encyclopedia of Archaeal and Bacterial Type Strains, Phase II (KMG-II): from individual species to whole genera.</title>
        <authorList>
            <person name="Goeker M."/>
        </authorList>
    </citation>
    <scope>NUCLEOTIDE SEQUENCE [LARGE SCALE GENOMIC DNA]</scope>
    <source>
        <strain evidence="2 4">DSM 2261</strain>
    </source>
</reference>
<evidence type="ECO:0000313" key="4">
    <source>
        <dbReference type="Proteomes" id="UP000256345"/>
    </source>
</evidence>
<reference evidence="1 3" key="1">
    <citation type="submission" date="2015-05" db="EMBL/GenBank/DDBJ databases">
        <title>Genome assembly of Archangium gephyra DSM 2261.</title>
        <authorList>
            <person name="Sharma G."/>
            <person name="Subramanian S."/>
        </authorList>
    </citation>
    <scope>NUCLEOTIDE SEQUENCE [LARGE SCALE GENOMIC DNA]</scope>
    <source>
        <strain evidence="1 3">DSM 2261</strain>
    </source>
</reference>
<evidence type="ECO:0000313" key="2">
    <source>
        <dbReference type="EMBL" id="REG23745.1"/>
    </source>
</evidence>
<dbReference type="Proteomes" id="UP000256345">
    <property type="component" value="Unassembled WGS sequence"/>
</dbReference>
<evidence type="ECO:0000313" key="1">
    <source>
        <dbReference type="EMBL" id="AKJ03973.1"/>
    </source>
</evidence>
<evidence type="ECO:0000313" key="3">
    <source>
        <dbReference type="Proteomes" id="UP000035579"/>
    </source>
</evidence>
<dbReference type="KEGG" id="age:AA314_05599"/>